<proteinExistence type="predicted"/>
<accession>A0ABY5KFN4</accession>
<organism evidence="1 2">
    <name type="scientific">Aeromicrobium duanguangcaii</name>
    <dbReference type="NCBI Taxonomy" id="2968086"/>
    <lineage>
        <taxon>Bacteria</taxon>
        <taxon>Bacillati</taxon>
        <taxon>Actinomycetota</taxon>
        <taxon>Actinomycetes</taxon>
        <taxon>Propionibacteriales</taxon>
        <taxon>Nocardioidaceae</taxon>
        <taxon>Aeromicrobium</taxon>
    </lineage>
</organism>
<keyword evidence="2" id="KW-1185">Reference proteome</keyword>
<dbReference type="Proteomes" id="UP001315860">
    <property type="component" value="Chromosome"/>
</dbReference>
<evidence type="ECO:0008006" key="3">
    <source>
        <dbReference type="Google" id="ProtNLM"/>
    </source>
</evidence>
<protein>
    <recommendedName>
        <fullName evidence="3">Lipoprotein</fullName>
    </recommendedName>
</protein>
<dbReference type="EMBL" id="CP101990">
    <property type="protein sequence ID" value="UUI68261.1"/>
    <property type="molecule type" value="Genomic_DNA"/>
</dbReference>
<name>A0ABY5KFN4_9ACTN</name>
<evidence type="ECO:0000313" key="1">
    <source>
        <dbReference type="EMBL" id="UUI68261.1"/>
    </source>
</evidence>
<reference evidence="1 2" key="1">
    <citation type="submission" date="2022-07" db="EMBL/GenBank/DDBJ databases">
        <title>Novel species in genus Aeromicrobium.</title>
        <authorList>
            <person name="Ye L."/>
        </authorList>
    </citation>
    <scope>NUCLEOTIDE SEQUENCE [LARGE SCALE GENOMIC DNA]</scope>
    <source>
        <strain evidence="2">zg-Y50</strain>
    </source>
</reference>
<dbReference type="RefSeq" id="WP_232419124.1">
    <property type="nucleotide sequence ID" value="NZ_CP101990.1"/>
</dbReference>
<evidence type="ECO:0000313" key="2">
    <source>
        <dbReference type="Proteomes" id="UP001315860"/>
    </source>
</evidence>
<sequence length="165" mass="17376">MLAFPLLSACGTDDPDPVQATASAPPPVDADGYTAEQREAIDLVEGFLGAVYGRGTKPIAQTSRGLVTDEYGAELIKTSKAQVEDQGKKWLGPYAFDPAKVTIEGDAAWVDGCLDLTSMFLVPRSDGAAGADSTSIGKVLPAKYRLAKVGDTWLVDGYEEAETTC</sequence>
<gene>
    <name evidence="1" type="ORF">NP095_13770</name>
</gene>